<evidence type="ECO:0000259" key="2">
    <source>
        <dbReference type="Pfam" id="PF23598"/>
    </source>
</evidence>
<dbReference type="AlphaFoldDB" id="A0A8X9A0B0"/>
<keyword evidence="4" id="KW-1185">Reference proteome</keyword>
<dbReference type="SUPFAM" id="SSF52047">
    <property type="entry name" value="RNI-like"/>
    <property type="match status" value="1"/>
</dbReference>
<dbReference type="PANTHER" id="PTHR15140">
    <property type="entry name" value="TUBULIN-SPECIFIC CHAPERONE E"/>
    <property type="match status" value="1"/>
</dbReference>
<gene>
    <name evidence="3" type="ORF">SASPL_115450</name>
</gene>
<dbReference type="InterPro" id="IPR055414">
    <property type="entry name" value="LRR_R13L4/SHOC2-like"/>
</dbReference>
<proteinExistence type="predicted"/>
<evidence type="ECO:0000313" key="3">
    <source>
        <dbReference type="EMBL" id="KAG6425027.1"/>
    </source>
</evidence>
<feature type="domain" description="Disease resistance R13L4/SHOC-2-like LRR" evidence="2">
    <location>
        <begin position="13"/>
        <end position="245"/>
    </location>
</feature>
<dbReference type="PANTHER" id="PTHR15140:SF37">
    <property type="entry name" value="UBIQUITIN-LIKE DOMAIN-CONTAINING PROTEIN"/>
    <property type="match status" value="1"/>
</dbReference>
<dbReference type="EMBL" id="PNBA02000005">
    <property type="protein sequence ID" value="KAG6425027.1"/>
    <property type="molecule type" value="Genomic_DNA"/>
</dbReference>
<dbReference type="InterPro" id="IPR032675">
    <property type="entry name" value="LRR_dom_sf"/>
</dbReference>
<name>A0A8X9A0B0_SALSN</name>
<reference evidence="3" key="1">
    <citation type="submission" date="2018-01" db="EMBL/GenBank/DDBJ databases">
        <authorList>
            <person name="Mao J.F."/>
        </authorList>
    </citation>
    <scope>NUCLEOTIDE SEQUENCE</scope>
    <source>
        <strain evidence="3">Huo1</strain>
        <tissue evidence="3">Leaf</tissue>
    </source>
</reference>
<accession>A0A8X9A0B0</accession>
<organism evidence="3">
    <name type="scientific">Salvia splendens</name>
    <name type="common">Scarlet sage</name>
    <dbReference type="NCBI Taxonomy" id="180675"/>
    <lineage>
        <taxon>Eukaryota</taxon>
        <taxon>Viridiplantae</taxon>
        <taxon>Streptophyta</taxon>
        <taxon>Embryophyta</taxon>
        <taxon>Tracheophyta</taxon>
        <taxon>Spermatophyta</taxon>
        <taxon>Magnoliopsida</taxon>
        <taxon>eudicotyledons</taxon>
        <taxon>Gunneridae</taxon>
        <taxon>Pentapetalae</taxon>
        <taxon>asterids</taxon>
        <taxon>lamiids</taxon>
        <taxon>Lamiales</taxon>
        <taxon>Lamiaceae</taxon>
        <taxon>Nepetoideae</taxon>
        <taxon>Mentheae</taxon>
        <taxon>Salviinae</taxon>
        <taxon>Salvia</taxon>
        <taxon>Salvia subgen. Calosphace</taxon>
        <taxon>core Calosphace</taxon>
    </lineage>
</organism>
<dbReference type="Gene3D" id="3.80.10.10">
    <property type="entry name" value="Ribonuclease Inhibitor"/>
    <property type="match status" value="1"/>
</dbReference>
<reference evidence="3" key="2">
    <citation type="submission" date="2020-08" db="EMBL/GenBank/DDBJ databases">
        <title>Plant Genome Project.</title>
        <authorList>
            <person name="Zhang R.-G."/>
        </authorList>
    </citation>
    <scope>NUCLEOTIDE SEQUENCE</scope>
    <source>
        <strain evidence="3">Huo1</strain>
        <tissue evidence="3">Leaf</tissue>
    </source>
</reference>
<protein>
    <recommendedName>
        <fullName evidence="2">Disease resistance R13L4/SHOC-2-like LRR domain-containing protein</fullName>
    </recommendedName>
</protein>
<keyword evidence="1" id="KW-0677">Repeat</keyword>
<dbReference type="Proteomes" id="UP000298416">
    <property type="component" value="Unassembled WGS sequence"/>
</dbReference>
<dbReference type="Pfam" id="PF23598">
    <property type="entry name" value="LRR_14"/>
    <property type="match status" value="1"/>
</dbReference>
<evidence type="ECO:0000313" key="4">
    <source>
        <dbReference type="Proteomes" id="UP000298416"/>
    </source>
</evidence>
<sequence length="293" mass="34592">MLYTSDSRRDFRLSIGNVRLLRILDLSNAYHYDLPEEVFELFHLRYLAFHYGFSIWEAISSLVNLQTLILSTPKGALEDLQTLSRVVDFVCLRENLKMIPNLKKLALLYTKRWKDYELHNLIYLQKLEILQIEMDWSFVEQQKIMSCAFPPTLKKLSLSNVLKLRKLACIGKTWETSEGGFGQLTYLLIQESNLEHWIMEATHFPRLNSLVLHHCWYLNEVPSDMGKIPTLEYIYLDFDRDNQSLLRSAKWIQDDRKSLGYDPLFVCNSCRTDYEPRRSDHVRTESKKLSNNV</sequence>
<evidence type="ECO:0000256" key="1">
    <source>
        <dbReference type="ARBA" id="ARBA00022737"/>
    </source>
</evidence>
<comment type="caution">
    <text evidence="3">The sequence shown here is derived from an EMBL/GenBank/DDBJ whole genome shotgun (WGS) entry which is preliminary data.</text>
</comment>